<keyword evidence="1" id="KW-0547">Nucleotide-binding</keyword>
<evidence type="ECO:0000256" key="1">
    <source>
        <dbReference type="ARBA" id="ARBA00022741"/>
    </source>
</evidence>
<accession>A0A511V567</accession>
<dbReference type="RefSeq" id="WP_146809196.1">
    <property type="nucleotide sequence ID" value="NZ_BJXX01000057.1"/>
</dbReference>
<keyword evidence="2 5" id="KW-0378">Hydrolase</keyword>
<keyword evidence="6" id="KW-1185">Reference proteome</keyword>
<dbReference type="SMART" id="SM00797">
    <property type="entry name" value="AHS2"/>
    <property type="match status" value="1"/>
</dbReference>
<dbReference type="AlphaFoldDB" id="A0A511V567"/>
<dbReference type="OrthoDB" id="9782422at2"/>
<evidence type="ECO:0000259" key="4">
    <source>
        <dbReference type="SMART" id="SM00797"/>
    </source>
</evidence>
<dbReference type="Proteomes" id="UP000321157">
    <property type="component" value="Unassembled WGS sequence"/>
</dbReference>
<dbReference type="SUPFAM" id="SSF50891">
    <property type="entry name" value="Cyclophilin-like"/>
    <property type="match status" value="1"/>
</dbReference>
<dbReference type="InterPro" id="IPR029000">
    <property type="entry name" value="Cyclophilin-like_dom_sf"/>
</dbReference>
<name>A0A511V567_9BACL</name>
<reference evidence="5 6" key="1">
    <citation type="submission" date="2019-07" db="EMBL/GenBank/DDBJ databases">
        <title>Whole genome shotgun sequence of Aneurinibacillus danicus NBRC 102444.</title>
        <authorList>
            <person name="Hosoyama A."/>
            <person name="Uohara A."/>
            <person name="Ohji S."/>
            <person name="Ichikawa N."/>
        </authorList>
    </citation>
    <scope>NUCLEOTIDE SEQUENCE [LARGE SCALE GENOMIC DNA]</scope>
    <source>
        <strain evidence="5 6">NBRC 102444</strain>
    </source>
</reference>
<dbReference type="Gene3D" id="2.40.100.10">
    <property type="entry name" value="Cyclophilin-like"/>
    <property type="match status" value="1"/>
</dbReference>
<dbReference type="GO" id="GO:0016787">
    <property type="term" value="F:hydrolase activity"/>
    <property type="evidence" value="ECO:0007669"/>
    <property type="project" value="UniProtKB-KW"/>
</dbReference>
<proteinExistence type="predicted"/>
<evidence type="ECO:0000313" key="5">
    <source>
        <dbReference type="EMBL" id="GEN33899.1"/>
    </source>
</evidence>
<dbReference type="NCBIfam" id="TIGR00724">
    <property type="entry name" value="urea_amlyse_rel"/>
    <property type="match status" value="1"/>
</dbReference>
<protein>
    <submittedName>
        <fullName evidence="5">Allophanate hydrolase</fullName>
    </submittedName>
</protein>
<comment type="caution">
    <text evidence="5">The sequence shown here is derived from an EMBL/GenBank/DDBJ whole genome shotgun (WGS) entry which is preliminary data.</text>
</comment>
<sequence length="333" mass="36783">MLKILEPGLSTSVQDLGRFGYYHMGMPPSGALDRYSFQLGNLIVGNPYNTAALEITFIGPKIEFQQEMVIALTGAYVKPLVNGQEIPMWQAVRVREGDVISFTFTQGGARAYLCVAGGIDVPERLGSRSTYLLCQFGGYEGRKLEQGDILHTGNPRQSLNAIEGRALPEELWWKQNKPVELRVVTGLCSYKVQPDSLFNFLMEEWTVSTEADRVGYRYKGNSPLTFKDIPQPFGAGDNPSNVVDMGYPVGSIQVPNGEEPIILLNDAVTGGGYMTVATVISVDLPKVAQSLPGTPTRFLSVSIEQAMAARQEEQRKFRYAEEILASHQRYQTS</sequence>
<evidence type="ECO:0000256" key="3">
    <source>
        <dbReference type="ARBA" id="ARBA00022840"/>
    </source>
</evidence>
<evidence type="ECO:0000256" key="2">
    <source>
        <dbReference type="ARBA" id="ARBA00022801"/>
    </source>
</evidence>
<dbReference type="InterPro" id="IPR052708">
    <property type="entry name" value="PxpC"/>
</dbReference>
<gene>
    <name evidence="5" type="ORF">ADA01nite_13590</name>
</gene>
<organism evidence="5 6">
    <name type="scientific">Aneurinibacillus danicus</name>
    <dbReference type="NCBI Taxonomy" id="267746"/>
    <lineage>
        <taxon>Bacteria</taxon>
        <taxon>Bacillati</taxon>
        <taxon>Bacillota</taxon>
        <taxon>Bacilli</taxon>
        <taxon>Bacillales</taxon>
        <taxon>Paenibacillaceae</taxon>
        <taxon>Aneurinibacillus group</taxon>
        <taxon>Aneurinibacillus</taxon>
    </lineage>
</organism>
<feature type="domain" description="Carboxyltransferase" evidence="4">
    <location>
        <begin position="23"/>
        <end position="317"/>
    </location>
</feature>
<dbReference type="Pfam" id="PF02626">
    <property type="entry name" value="CT_A_B"/>
    <property type="match status" value="1"/>
</dbReference>
<keyword evidence="3" id="KW-0067">ATP-binding</keyword>
<dbReference type="EMBL" id="BJXX01000057">
    <property type="protein sequence ID" value="GEN33899.1"/>
    <property type="molecule type" value="Genomic_DNA"/>
</dbReference>
<dbReference type="InterPro" id="IPR003778">
    <property type="entry name" value="CT_A_B"/>
</dbReference>
<dbReference type="PANTHER" id="PTHR43309:SF3">
    <property type="entry name" value="5-OXOPROLINASE SUBUNIT C"/>
    <property type="match status" value="1"/>
</dbReference>
<dbReference type="GO" id="GO:0005524">
    <property type="term" value="F:ATP binding"/>
    <property type="evidence" value="ECO:0007669"/>
    <property type="project" value="UniProtKB-KW"/>
</dbReference>
<dbReference type="PANTHER" id="PTHR43309">
    <property type="entry name" value="5-OXOPROLINASE SUBUNIT C"/>
    <property type="match status" value="1"/>
</dbReference>
<evidence type="ECO:0000313" key="6">
    <source>
        <dbReference type="Proteomes" id="UP000321157"/>
    </source>
</evidence>